<evidence type="ECO:0000256" key="1">
    <source>
        <dbReference type="ARBA" id="ARBA00008520"/>
    </source>
</evidence>
<sequence>MALTRRSLLTTAAGAAGTALAATACGAGPGGAPDLEAAAHGPAGPATLRWWSFAMATHEGGDLRTDLIRAFRELHPDIEVEIVNAPAVTDISRTVLSTALVSGAATPDVYMGDVAWPGQFAYNALATPLSPVVPGDYWRAYPEEVITALSWEGDVYAFPFFGDQAFLFYRADLLERHRIEVPRTWEEVAEAAARVRRAGGAETGLVLQGAAYEGLTANVAEFVADAGGGILDADGTEVTFGGRAGERALGWLAGAAESGVLPRAAATFREQEATDAFTGGGALFLRNWSYVWGVVDAPDSPVRGRVGVAVRPGFEGGPARGHGCLGGWCNFVNPHGRNLGAAVAFARFCAEEEAQALMMRTSAYLPALTSLRESAEARASRTPTLALAGEVRLVPRPTQTPRYPQVSKAIYTRVNTVLNGRTAPGDALAAARSEIADALAGRSL</sequence>
<dbReference type="PROSITE" id="PS51257">
    <property type="entry name" value="PROKAR_LIPOPROTEIN"/>
    <property type="match status" value="1"/>
</dbReference>
<evidence type="ECO:0000256" key="3">
    <source>
        <dbReference type="ARBA" id="ARBA00022729"/>
    </source>
</evidence>
<dbReference type="PANTHER" id="PTHR43649:SF34">
    <property type="entry name" value="ABC TRANSPORTER PERIPLASMIC-BINDING PROTEIN YCJN-RELATED"/>
    <property type="match status" value="1"/>
</dbReference>
<organism evidence="5 6">
    <name type="scientific">Streptomyces boetiae</name>
    <dbReference type="NCBI Taxonomy" id="3075541"/>
    <lineage>
        <taxon>Bacteria</taxon>
        <taxon>Bacillati</taxon>
        <taxon>Actinomycetota</taxon>
        <taxon>Actinomycetes</taxon>
        <taxon>Kitasatosporales</taxon>
        <taxon>Streptomycetaceae</taxon>
        <taxon>Streptomyces</taxon>
    </lineage>
</organism>
<comment type="caution">
    <text evidence="5">The sequence shown here is derived from an EMBL/GenBank/DDBJ whole genome shotgun (WGS) entry which is preliminary data.</text>
</comment>
<gene>
    <name evidence="5" type="ORF">RM780_20675</name>
</gene>
<keyword evidence="2" id="KW-0813">Transport</keyword>
<dbReference type="RefSeq" id="WP_311632311.1">
    <property type="nucleotide sequence ID" value="NZ_JAVREN010000035.1"/>
</dbReference>
<proteinExistence type="inferred from homology"/>
<dbReference type="PANTHER" id="PTHR43649">
    <property type="entry name" value="ARABINOSE-BINDING PROTEIN-RELATED"/>
    <property type="match status" value="1"/>
</dbReference>
<keyword evidence="3 4" id="KW-0732">Signal</keyword>
<feature type="signal peptide" evidence="4">
    <location>
        <begin position="1"/>
        <end position="21"/>
    </location>
</feature>
<keyword evidence="6" id="KW-1185">Reference proteome</keyword>
<dbReference type="PROSITE" id="PS51318">
    <property type="entry name" value="TAT"/>
    <property type="match status" value="1"/>
</dbReference>
<dbReference type="InterPro" id="IPR006311">
    <property type="entry name" value="TAT_signal"/>
</dbReference>
<name>A0ABU2LD00_9ACTN</name>
<dbReference type="InterPro" id="IPR050490">
    <property type="entry name" value="Bact_solute-bd_prot1"/>
</dbReference>
<reference evidence="6" key="1">
    <citation type="submission" date="2023-07" db="EMBL/GenBank/DDBJ databases">
        <title>30 novel species of actinomycetes from the DSMZ collection.</title>
        <authorList>
            <person name="Nouioui I."/>
        </authorList>
    </citation>
    <scope>NUCLEOTIDE SEQUENCE [LARGE SCALE GENOMIC DNA]</scope>
    <source>
        <strain evidence="6">DSM 44917</strain>
    </source>
</reference>
<evidence type="ECO:0000256" key="2">
    <source>
        <dbReference type="ARBA" id="ARBA00022448"/>
    </source>
</evidence>
<evidence type="ECO:0000313" key="5">
    <source>
        <dbReference type="EMBL" id="MDT0309356.1"/>
    </source>
</evidence>
<comment type="similarity">
    <text evidence="1">Belongs to the bacterial solute-binding protein 1 family.</text>
</comment>
<dbReference type="EMBL" id="JAVREN010000035">
    <property type="protein sequence ID" value="MDT0309356.1"/>
    <property type="molecule type" value="Genomic_DNA"/>
</dbReference>
<dbReference type="Proteomes" id="UP001183388">
    <property type="component" value="Unassembled WGS sequence"/>
</dbReference>
<dbReference type="Pfam" id="PF01547">
    <property type="entry name" value="SBP_bac_1"/>
    <property type="match status" value="1"/>
</dbReference>
<dbReference type="InterPro" id="IPR006059">
    <property type="entry name" value="SBP"/>
</dbReference>
<accession>A0ABU2LD00</accession>
<dbReference type="Gene3D" id="3.40.190.10">
    <property type="entry name" value="Periplasmic binding protein-like II"/>
    <property type="match status" value="2"/>
</dbReference>
<feature type="chain" id="PRO_5047375754" evidence="4">
    <location>
        <begin position="22"/>
        <end position="444"/>
    </location>
</feature>
<evidence type="ECO:0000256" key="4">
    <source>
        <dbReference type="SAM" id="SignalP"/>
    </source>
</evidence>
<dbReference type="SUPFAM" id="SSF53850">
    <property type="entry name" value="Periplasmic binding protein-like II"/>
    <property type="match status" value="1"/>
</dbReference>
<protein>
    <submittedName>
        <fullName evidence="5">Extracellular solute-binding protein</fullName>
    </submittedName>
</protein>
<evidence type="ECO:0000313" key="6">
    <source>
        <dbReference type="Proteomes" id="UP001183388"/>
    </source>
</evidence>